<keyword evidence="2" id="KW-0813">Transport</keyword>
<reference evidence="9" key="1">
    <citation type="submission" date="2020-11" db="EMBL/GenBank/DDBJ databases">
        <authorList>
            <person name="Tran Van P."/>
        </authorList>
    </citation>
    <scope>NUCLEOTIDE SEQUENCE</scope>
</reference>
<feature type="transmembrane region" description="Helical" evidence="7">
    <location>
        <begin position="177"/>
        <end position="199"/>
    </location>
</feature>
<dbReference type="InterPro" id="IPR011701">
    <property type="entry name" value="MFS"/>
</dbReference>
<feature type="non-terminal residue" evidence="9">
    <location>
        <position position="284"/>
    </location>
</feature>
<dbReference type="Pfam" id="PF07690">
    <property type="entry name" value="MFS_1"/>
    <property type="match status" value="1"/>
</dbReference>
<keyword evidence="5 7" id="KW-0472">Membrane</keyword>
<dbReference type="InterPro" id="IPR036259">
    <property type="entry name" value="MFS_trans_sf"/>
</dbReference>
<comment type="subcellular location">
    <subcellularLocation>
        <location evidence="1">Membrane</location>
        <topology evidence="1">Multi-pass membrane protein</topology>
    </subcellularLocation>
</comment>
<evidence type="ECO:0000256" key="4">
    <source>
        <dbReference type="ARBA" id="ARBA00022989"/>
    </source>
</evidence>
<feature type="compositionally biased region" description="Polar residues" evidence="6">
    <location>
        <begin position="1"/>
        <end position="17"/>
    </location>
</feature>
<evidence type="ECO:0000256" key="2">
    <source>
        <dbReference type="ARBA" id="ARBA00022448"/>
    </source>
</evidence>
<organism evidence="9">
    <name type="scientific">Notodromas monacha</name>
    <dbReference type="NCBI Taxonomy" id="399045"/>
    <lineage>
        <taxon>Eukaryota</taxon>
        <taxon>Metazoa</taxon>
        <taxon>Ecdysozoa</taxon>
        <taxon>Arthropoda</taxon>
        <taxon>Crustacea</taxon>
        <taxon>Oligostraca</taxon>
        <taxon>Ostracoda</taxon>
        <taxon>Podocopa</taxon>
        <taxon>Podocopida</taxon>
        <taxon>Cypridocopina</taxon>
        <taxon>Cypridoidea</taxon>
        <taxon>Cyprididae</taxon>
        <taxon>Notodromas</taxon>
    </lineage>
</organism>
<keyword evidence="4 7" id="KW-1133">Transmembrane helix</keyword>
<proteinExistence type="predicted"/>
<feature type="region of interest" description="Disordered" evidence="6">
    <location>
        <begin position="1"/>
        <end position="23"/>
    </location>
</feature>
<feature type="non-terminal residue" evidence="9">
    <location>
        <position position="1"/>
    </location>
</feature>
<dbReference type="Gene3D" id="1.20.1250.20">
    <property type="entry name" value="MFS general substrate transporter like domains"/>
    <property type="match status" value="1"/>
</dbReference>
<evidence type="ECO:0000256" key="5">
    <source>
        <dbReference type="ARBA" id="ARBA00023136"/>
    </source>
</evidence>
<evidence type="ECO:0000313" key="10">
    <source>
        <dbReference type="Proteomes" id="UP000678499"/>
    </source>
</evidence>
<evidence type="ECO:0000256" key="7">
    <source>
        <dbReference type="SAM" id="Phobius"/>
    </source>
</evidence>
<feature type="transmembrane region" description="Helical" evidence="7">
    <location>
        <begin position="110"/>
        <end position="129"/>
    </location>
</feature>
<dbReference type="SUPFAM" id="SSF103473">
    <property type="entry name" value="MFS general substrate transporter"/>
    <property type="match status" value="1"/>
</dbReference>
<dbReference type="PANTHER" id="PTHR23506">
    <property type="entry name" value="GH10249P"/>
    <property type="match status" value="1"/>
</dbReference>
<dbReference type="Proteomes" id="UP000678499">
    <property type="component" value="Unassembled WGS sequence"/>
</dbReference>
<dbReference type="EMBL" id="OA890420">
    <property type="protein sequence ID" value="CAD7284485.1"/>
    <property type="molecule type" value="Genomic_DNA"/>
</dbReference>
<feature type="transmembrane region" description="Helical" evidence="7">
    <location>
        <begin position="78"/>
        <end position="98"/>
    </location>
</feature>
<dbReference type="AlphaFoldDB" id="A0A7R9C1L4"/>
<dbReference type="GO" id="GO:0016020">
    <property type="term" value="C:membrane"/>
    <property type="evidence" value="ECO:0007669"/>
    <property type="project" value="UniProtKB-SubCell"/>
</dbReference>
<dbReference type="InterPro" id="IPR020846">
    <property type="entry name" value="MFS_dom"/>
</dbReference>
<evidence type="ECO:0000259" key="8">
    <source>
        <dbReference type="PROSITE" id="PS50850"/>
    </source>
</evidence>
<evidence type="ECO:0000256" key="6">
    <source>
        <dbReference type="SAM" id="MobiDB-lite"/>
    </source>
</evidence>
<dbReference type="InterPro" id="IPR050930">
    <property type="entry name" value="MFS_Vesicular_Transporter"/>
</dbReference>
<sequence length="284" mass="30167">NSHGGTSTSICETGSTDSVDDEEEKQPKGCWSVLYAWPRKKKATLISLAVLEFTAAACLALLAPFFPVEVESRGLSDTVSGMVFSCYGFVMFVASPIIGRYIIPRIGLQFVFLSGCLFTGTCSILFGLLDDVTDKEAFVTLAFIVRSAKALGAAAFSTASFTYVAHGFPESLGAMMGTLETFSGLGLTLGPVIGGGLYTVSVSTPLGGYKLPFFAMGTLLLMTIPINYKLLPKIAASDRRSRLLLNSSKWKCSCIRAAMVACVAAATGTAADSFIDPIFEPYLK</sequence>
<feature type="transmembrane region" description="Helical" evidence="7">
    <location>
        <begin position="252"/>
        <end position="275"/>
    </location>
</feature>
<dbReference type="OrthoDB" id="446368at2759"/>
<gene>
    <name evidence="9" type="ORF">NMOB1V02_LOCUS12091</name>
</gene>
<protein>
    <recommendedName>
        <fullName evidence="8">Major facilitator superfamily (MFS) profile domain-containing protein</fullName>
    </recommendedName>
</protein>
<dbReference type="GO" id="GO:0022857">
    <property type="term" value="F:transmembrane transporter activity"/>
    <property type="evidence" value="ECO:0007669"/>
    <property type="project" value="InterPro"/>
</dbReference>
<feature type="transmembrane region" description="Helical" evidence="7">
    <location>
        <begin position="211"/>
        <end position="231"/>
    </location>
</feature>
<keyword evidence="3 7" id="KW-0812">Transmembrane</keyword>
<dbReference type="PANTHER" id="PTHR23506:SF28">
    <property type="entry name" value="MFS-TYPE TRANSPORTER SLC18B1-LIKE PROTEIN"/>
    <property type="match status" value="1"/>
</dbReference>
<feature type="transmembrane region" description="Helical" evidence="7">
    <location>
        <begin position="45"/>
        <end position="66"/>
    </location>
</feature>
<evidence type="ECO:0000256" key="1">
    <source>
        <dbReference type="ARBA" id="ARBA00004141"/>
    </source>
</evidence>
<dbReference type="EMBL" id="CAJPEX010008383">
    <property type="protein sequence ID" value="CAG0924637.1"/>
    <property type="molecule type" value="Genomic_DNA"/>
</dbReference>
<accession>A0A7R9C1L4</accession>
<feature type="transmembrane region" description="Helical" evidence="7">
    <location>
        <begin position="141"/>
        <end position="165"/>
    </location>
</feature>
<dbReference type="PROSITE" id="PS50850">
    <property type="entry name" value="MFS"/>
    <property type="match status" value="1"/>
</dbReference>
<evidence type="ECO:0000313" key="9">
    <source>
        <dbReference type="EMBL" id="CAD7284485.1"/>
    </source>
</evidence>
<feature type="domain" description="Major facilitator superfamily (MFS) profile" evidence="8">
    <location>
        <begin position="44"/>
        <end position="284"/>
    </location>
</feature>
<keyword evidence="10" id="KW-1185">Reference proteome</keyword>
<evidence type="ECO:0000256" key="3">
    <source>
        <dbReference type="ARBA" id="ARBA00022692"/>
    </source>
</evidence>
<name>A0A7R9C1L4_9CRUS</name>